<gene>
    <name evidence="14" type="ORF">BROSI_A2526</name>
</gene>
<accession>A0ABQ0JZ69</accession>
<keyword evidence="7 9" id="KW-0129">CBS domain</keyword>
<dbReference type="PANTHER" id="PTHR22777">
    <property type="entry name" value="HEMOLYSIN-RELATED"/>
    <property type="match status" value="1"/>
</dbReference>
<dbReference type="RefSeq" id="WP_052564047.1">
    <property type="nucleotide sequence ID" value="NZ_BAFN01000001.1"/>
</dbReference>
<feature type="transmembrane region" description="Helical" evidence="11">
    <location>
        <begin position="100"/>
        <end position="118"/>
    </location>
</feature>
<dbReference type="PROSITE" id="PS51371">
    <property type="entry name" value="CBS"/>
    <property type="match status" value="2"/>
</dbReference>
<evidence type="ECO:0000313" key="14">
    <source>
        <dbReference type="EMBL" id="GAN33991.1"/>
    </source>
</evidence>
<dbReference type="InterPro" id="IPR046342">
    <property type="entry name" value="CBS_dom_sf"/>
</dbReference>
<dbReference type="CDD" id="cd04590">
    <property type="entry name" value="CBS_pair_CorC_HlyC_assoc"/>
    <property type="match status" value="1"/>
</dbReference>
<feature type="domain" description="CBS" evidence="12">
    <location>
        <begin position="278"/>
        <end position="334"/>
    </location>
</feature>
<dbReference type="Proteomes" id="UP000032309">
    <property type="component" value="Unassembled WGS sequence"/>
</dbReference>
<dbReference type="InterPro" id="IPR002550">
    <property type="entry name" value="CNNM"/>
</dbReference>
<dbReference type="PANTHER" id="PTHR22777:SF32">
    <property type="entry name" value="UPF0053 INNER MEMBRANE PROTEIN YFJD"/>
    <property type="match status" value="1"/>
</dbReference>
<keyword evidence="3" id="KW-1003">Cell membrane</keyword>
<dbReference type="Gene3D" id="3.10.580.10">
    <property type="entry name" value="CBS-domain"/>
    <property type="match status" value="1"/>
</dbReference>
<reference evidence="15" key="1">
    <citation type="journal article" date="2015" name="Genome Announc.">
        <title>Draft Genome Sequence of an Anaerobic Ammonium-Oxidizing Bacterium, "Candidatus Brocadia sinica".</title>
        <authorList>
            <person name="Oshiki M."/>
            <person name="Shinyako-Hata K."/>
            <person name="Satoh H."/>
            <person name="Okabe S."/>
        </authorList>
    </citation>
    <scope>NUCLEOTIDE SEQUENCE [LARGE SCALE GENOMIC DNA]</scope>
    <source>
        <strain evidence="15">JPN1</strain>
    </source>
</reference>
<keyword evidence="4 10" id="KW-0812">Transmembrane</keyword>
<keyword evidence="5" id="KW-0677">Repeat</keyword>
<dbReference type="InterPro" id="IPR000644">
    <property type="entry name" value="CBS_dom"/>
</dbReference>
<proteinExistence type="inferred from homology"/>
<feature type="transmembrane region" description="Helical" evidence="11">
    <location>
        <begin position="139"/>
        <end position="159"/>
    </location>
</feature>
<dbReference type="EMBL" id="BAFN01000001">
    <property type="protein sequence ID" value="GAN33991.1"/>
    <property type="molecule type" value="Genomic_DNA"/>
</dbReference>
<dbReference type="SUPFAM" id="SSF54631">
    <property type="entry name" value="CBS-domain pair"/>
    <property type="match status" value="1"/>
</dbReference>
<evidence type="ECO:0000256" key="5">
    <source>
        <dbReference type="ARBA" id="ARBA00022737"/>
    </source>
</evidence>
<evidence type="ECO:0000256" key="4">
    <source>
        <dbReference type="ARBA" id="ARBA00022692"/>
    </source>
</evidence>
<evidence type="ECO:0000256" key="3">
    <source>
        <dbReference type="ARBA" id="ARBA00022475"/>
    </source>
</evidence>
<comment type="subcellular location">
    <subcellularLocation>
        <location evidence="1">Cell membrane</location>
        <topology evidence="1">Multi-pass membrane protein</topology>
    </subcellularLocation>
</comment>
<feature type="transmembrane region" description="Helical" evidence="11">
    <location>
        <begin position="6"/>
        <end position="30"/>
    </location>
</feature>
<keyword evidence="15" id="KW-1185">Reference proteome</keyword>
<keyword evidence="8 10" id="KW-0472">Membrane</keyword>
<dbReference type="Pfam" id="PF01595">
    <property type="entry name" value="CNNM"/>
    <property type="match status" value="1"/>
</dbReference>
<sequence length="340" mass="38856">MDHMHFSAATIIFMLILFLILLIVSAFFSLTETSLFSINKVRLDYLIKQRNKRAVAIYNSVNEPDKLLSTILTGNNIVNTIVSTIGTTIAIYYLHEWGVILAPVIVAFILLLFAETFPKVLATQFPEQLSLLIIKPYEWIRWVLSPSVTLITYITYLFFKLFGVKIEYKKTIFSREEVKHIIRESGETGVLADGEHKLLRKIFEFSDKLAKEVMVPRQQIVAINADMGREDIVRIVAEEGYTRYPVYRQCIDKVIGIVHAKGIINMVANNSLFVLEDLMMEPYFVSENNKISKIFTEFQQKGLHIAIVRDAGGNVSGLIEIKDILKVIFGELREKTSPEE</sequence>
<feature type="transmembrane region" description="Helical" evidence="11">
    <location>
        <begin position="76"/>
        <end position="94"/>
    </location>
</feature>
<dbReference type="SMART" id="SM00116">
    <property type="entry name" value="CBS"/>
    <property type="match status" value="2"/>
</dbReference>
<evidence type="ECO:0000256" key="2">
    <source>
        <dbReference type="ARBA" id="ARBA00006337"/>
    </source>
</evidence>
<name>A0ABQ0JZ69_9BACT</name>
<protein>
    <submittedName>
        <fullName evidence="14">Hemolysins and related proteins containing CBS domains</fullName>
    </submittedName>
</protein>
<dbReference type="InterPro" id="IPR044751">
    <property type="entry name" value="Ion_transp-like_CBS"/>
</dbReference>
<evidence type="ECO:0000259" key="13">
    <source>
        <dbReference type="PROSITE" id="PS51846"/>
    </source>
</evidence>
<feature type="domain" description="CBS" evidence="12">
    <location>
        <begin position="214"/>
        <end position="274"/>
    </location>
</feature>
<keyword evidence="6 10" id="KW-1133">Transmembrane helix</keyword>
<feature type="domain" description="CNNM transmembrane" evidence="13">
    <location>
        <begin position="7"/>
        <end position="195"/>
    </location>
</feature>
<evidence type="ECO:0000256" key="1">
    <source>
        <dbReference type="ARBA" id="ARBA00004651"/>
    </source>
</evidence>
<evidence type="ECO:0000313" key="15">
    <source>
        <dbReference type="Proteomes" id="UP000032309"/>
    </source>
</evidence>
<comment type="similarity">
    <text evidence="2">Belongs to the UPF0053 family.</text>
</comment>
<dbReference type="Pfam" id="PF00571">
    <property type="entry name" value="CBS"/>
    <property type="match status" value="2"/>
</dbReference>
<evidence type="ECO:0000256" key="6">
    <source>
        <dbReference type="ARBA" id="ARBA00022989"/>
    </source>
</evidence>
<evidence type="ECO:0000256" key="11">
    <source>
        <dbReference type="SAM" id="Phobius"/>
    </source>
</evidence>
<evidence type="ECO:0000256" key="7">
    <source>
        <dbReference type="ARBA" id="ARBA00023122"/>
    </source>
</evidence>
<organism evidence="14 15">
    <name type="scientific">Candidatus Brocadia sinica JPN1</name>
    <dbReference type="NCBI Taxonomy" id="1197129"/>
    <lineage>
        <taxon>Bacteria</taxon>
        <taxon>Pseudomonadati</taxon>
        <taxon>Planctomycetota</taxon>
        <taxon>Candidatus Brocadiia</taxon>
        <taxon>Candidatus Brocadiales</taxon>
        <taxon>Candidatus Brocadiaceae</taxon>
        <taxon>Candidatus Brocadia</taxon>
    </lineage>
</organism>
<dbReference type="PROSITE" id="PS51846">
    <property type="entry name" value="CNNM"/>
    <property type="match status" value="1"/>
</dbReference>
<evidence type="ECO:0000259" key="12">
    <source>
        <dbReference type="PROSITE" id="PS51371"/>
    </source>
</evidence>
<evidence type="ECO:0000256" key="10">
    <source>
        <dbReference type="PROSITE-ProRule" id="PRU01193"/>
    </source>
</evidence>
<comment type="caution">
    <text evidence="14">The sequence shown here is derived from an EMBL/GenBank/DDBJ whole genome shotgun (WGS) entry which is preliminary data.</text>
</comment>
<evidence type="ECO:0000256" key="8">
    <source>
        <dbReference type="ARBA" id="ARBA00023136"/>
    </source>
</evidence>
<evidence type="ECO:0000256" key="9">
    <source>
        <dbReference type="PROSITE-ProRule" id="PRU00703"/>
    </source>
</evidence>